<gene>
    <name evidence="3" type="ORF">F0U44_20215</name>
</gene>
<dbReference type="Gene3D" id="3.40.50.1820">
    <property type="entry name" value="alpha/beta hydrolase"/>
    <property type="match status" value="1"/>
</dbReference>
<feature type="domain" description="Alpha/beta hydrolase fold-3" evidence="2">
    <location>
        <begin position="82"/>
        <end position="285"/>
    </location>
</feature>
<dbReference type="SUPFAM" id="SSF53474">
    <property type="entry name" value="alpha/beta-Hydrolases"/>
    <property type="match status" value="1"/>
</dbReference>
<sequence>MTVRKSLRLLLRLASWVESSDSARPVEQRRASAAASPLQMRTVMRRARGPLSITDHQVELGDRTITVRVYRSPGPQQRPAHVFLHGGAFWLGSVAEYGPLCRWYALKAGCVVVSVDYRLAPESPYPAAVEDAYAALRWVFDQAEMLGVDARAISIGGVSAGGGIAAATAIVARDRGGPALRFQLLEIPVTDLTLSQPSTQEFAEGFLLTRAELCEGYGFYVPDPGRRTDPYASPLLAADLKGLPPAFILTAECDPLRDEGEAYGRRLEGAGVPVRVHRASGHVHGSTYLTRFMPSARAALAATTAALAEGLATKELR</sequence>
<name>A0A5B1L694_9ACTN</name>
<dbReference type="EMBL" id="VUJV01000008">
    <property type="protein sequence ID" value="KAA1415956.1"/>
    <property type="molecule type" value="Genomic_DNA"/>
</dbReference>
<reference evidence="3 4" key="2">
    <citation type="submission" date="2019-09" db="EMBL/GenBank/DDBJ databases">
        <authorList>
            <person name="Jin C."/>
        </authorList>
    </citation>
    <scope>NUCLEOTIDE SEQUENCE [LARGE SCALE GENOMIC DNA]</scope>
    <source>
        <strain evidence="3 4">BN130099</strain>
    </source>
</reference>
<dbReference type="AlphaFoldDB" id="A0A5B1L694"/>
<proteinExistence type="predicted"/>
<organism evidence="3 4">
    <name type="scientific">Nocardioides humilatus</name>
    <dbReference type="NCBI Taxonomy" id="2607660"/>
    <lineage>
        <taxon>Bacteria</taxon>
        <taxon>Bacillati</taxon>
        <taxon>Actinomycetota</taxon>
        <taxon>Actinomycetes</taxon>
        <taxon>Propionibacteriales</taxon>
        <taxon>Nocardioidaceae</taxon>
        <taxon>Nocardioides</taxon>
    </lineage>
</organism>
<keyword evidence="1 3" id="KW-0378">Hydrolase</keyword>
<evidence type="ECO:0000313" key="3">
    <source>
        <dbReference type="EMBL" id="KAA1415956.1"/>
    </source>
</evidence>
<dbReference type="InterPro" id="IPR029058">
    <property type="entry name" value="AB_hydrolase_fold"/>
</dbReference>
<evidence type="ECO:0000313" key="4">
    <source>
        <dbReference type="Proteomes" id="UP000325003"/>
    </source>
</evidence>
<protein>
    <submittedName>
        <fullName evidence="3">Alpha/beta hydrolase</fullName>
    </submittedName>
</protein>
<dbReference type="InterPro" id="IPR013094">
    <property type="entry name" value="AB_hydrolase_3"/>
</dbReference>
<dbReference type="PANTHER" id="PTHR48081">
    <property type="entry name" value="AB HYDROLASE SUPERFAMILY PROTEIN C4A8.06C"/>
    <property type="match status" value="1"/>
</dbReference>
<dbReference type="Pfam" id="PF07859">
    <property type="entry name" value="Abhydrolase_3"/>
    <property type="match status" value="1"/>
</dbReference>
<evidence type="ECO:0000259" key="2">
    <source>
        <dbReference type="Pfam" id="PF07859"/>
    </source>
</evidence>
<comment type="caution">
    <text evidence="3">The sequence shown here is derived from an EMBL/GenBank/DDBJ whole genome shotgun (WGS) entry which is preliminary data.</text>
</comment>
<accession>A0A5B1L694</accession>
<dbReference type="PANTHER" id="PTHR48081:SF8">
    <property type="entry name" value="ALPHA_BETA HYDROLASE FOLD-3 DOMAIN-CONTAINING PROTEIN-RELATED"/>
    <property type="match status" value="1"/>
</dbReference>
<dbReference type="RefSeq" id="WP_149730182.1">
    <property type="nucleotide sequence ID" value="NZ_VUJV01000008.1"/>
</dbReference>
<reference evidence="3 4" key="1">
    <citation type="submission" date="2019-09" db="EMBL/GenBank/DDBJ databases">
        <title>Nocardioides panacisoli sp. nov., isolated from the soil of a ginseng field.</title>
        <authorList>
            <person name="Cho C."/>
        </authorList>
    </citation>
    <scope>NUCLEOTIDE SEQUENCE [LARGE SCALE GENOMIC DNA]</scope>
    <source>
        <strain evidence="3 4">BN130099</strain>
    </source>
</reference>
<dbReference type="Proteomes" id="UP000325003">
    <property type="component" value="Unassembled WGS sequence"/>
</dbReference>
<dbReference type="InterPro" id="IPR050300">
    <property type="entry name" value="GDXG_lipolytic_enzyme"/>
</dbReference>
<dbReference type="GO" id="GO:0016787">
    <property type="term" value="F:hydrolase activity"/>
    <property type="evidence" value="ECO:0007669"/>
    <property type="project" value="UniProtKB-KW"/>
</dbReference>
<keyword evidence="4" id="KW-1185">Reference proteome</keyword>
<evidence type="ECO:0000256" key="1">
    <source>
        <dbReference type="ARBA" id="ARBA00022801"/>
    </source>
</evidence>